<feature type="compositionally biased region" description="Basic and acidic residues" evidence="1">
    <location>
        <begin position="184"/>
        <end position="198"/>
    </location>
</feature>
<keyword evidence="3" id="KW-1185">Reference proteome</keyword>
<evidence type="ECO:0000313" key="3">
    <source>
        <dbReference type="Proteomes" id="UP000077202"/>
    </source>
</evidence>
<gene>
    <name evidence="2" type="ORF">AXG93_4031s1330</name>
</gene>
<organism evidence="2 3">
    <name type="scientific">Marchantia polymorpha subsp. ruderalis</name>
    <dbReference type="NCBI Taxonomy" id="1480154"/>
    <lineage>
        <taxon>Eukaryota</taxon>
        <taxon>Viridiplantae</taxon>
        <taxon>Streptophyta</taxon>
        <taxon>Embryophyta</taxon>
        <taxon>Marchantiophyta</taxon>
        <taxon>Marchantiopsida</taxon>
        <taxon>Marchantiidae</taxon>
        <taxon>Marchantiales</taxon>
        <taxon>Marchantiaceae</taxon>
        <taxon>Marchantia</taxon>
    </lineage>
</organism>
<comment type="caution">
    <text evidence="2">The sequence shown here is derived from an EMBL/GenBank/DDBJ whole genome shotgun (WGS) entry which is preliminary data.</text>
</comment>
<accession>A0A176WER0</accession>
<dbReference type="Proteomes" id="UP000077202">
    <property type="component" value="Unassembled WGS sequence"/>
</dbReference>
<feature type="compositionally biased region" description="Low complexity" evidence="1">
    <location>
        <begin position="84"/>
        <end position="123"/>
    </location>
</feature>
<feature type="compositionally biased region" description="Low complexity" evidence="1">
    <location>
        <begin position="43"/>
        <end position="59"/>
    </location>
</feature>
<reference evidence="2" key="1">
    <citation type="submission" date="2016-03" db="EMBL/GenBank/DDBJ databases">
        <title>Mechanisms controlling the formation of the plant cell surface in tip-growing cells are functionally conserved among land plants.</title>
        <authorList>
            <person name="Honkanen S."/>
            <person name="Jones V.A."/>
            <person name="Morieri G."/>
            <person name="Champion C."/>
            <person name="Hetherington A.J."/>
            <person name="Kelly S."/>
            <person name="Saint-Marcoux D."/>
            <person name="Proust H."/>
            <person name="Prescott H."/>
            <person name="Dolan L."/>
        </authorList>
    </citation>
    <scope>NUCLEOTIDE SEQUENCE [LARGE SCALE GENOMIC DNA]</scope>
    <source>
        <tissue evidence="2">Whole gametophyte</tissue>
    </source>
</reference>
<dbReference type="AlphaFoldDB" id="A0A176WER0"/>
<proteinExistence type="predicted"/>
<feature type="compositionally biased region" description="Basic and acidic residues" evidence="1">
    <location>
        <begin position="130"/>
        <end position="140"/>
    </location>
</feature>
<evidence type="ECO:0000256" key="1">
    <source>
        <dbReference type="SAM" id="MobiDB-lite"/>
    </source>
</evidence>
<feature type="region of interest" description="Disordered" evidence="1">
    <location>
        <begin position="176"/>
        <end position="198"/>
    </location>
</feature>
<protein>
    <submittedName>
        <fullName evidence="2">Uncharacterized protein</fullName>
    </submittedName>
</protein>
<feature type="region of interest" description="Disordered" evidence="1">
    <location>
        <begin position="84"/>
        <end position="140"/>
    </location>
</feature>
<name>A0A176WER0_MARPO</name>
<sequence>MGKEGGSWIGVLKKAIHAHIHGDIDEDIVRFPHLPHKKVQAGAAPPTATSSSASSSSSLSRKKPPCSCSCGHAHAAVQTLQVDGSARSVDSNSSGGSSRSISLSDCRSSSGSCSMTCNSTTNSRRISSLGDRRPPTEEPMLHFEDETEVNETIATLHASIFISLQPQLLLAQTQAALNSSRRRKPEESVTIDTEKKAG</sequence>
<dbReference type="EMBL" id="LVLJ01001187">
    <property type="protein sequence ID" value="OAE31081.1"/>
    <property type="molecule type" value="Genomic_DNA"/>
</dbReference>
<feature type="region of interest" description="Disordered" evidence="1">
    <location>
        <begin position="37"/>
        <end position="59"/>
    </location>
</feature>
<evidence type="ECO:0000313" key="2">
    <source>
        <dbReference type="EMBL" id="OAE31081.1"/>
    </source>
</evidence>